<keyword evidence="2" id="KW-1185">Reference proteome</keyword>
<sequence length="573" mass="62325">MKQNKETLKQFFETGDKPTQQQYADLIDSYIDAKQPEGEANRRFVIDETGEVSVASEQQVPEYSLSPISGTNTVDLLKDGVSVSQIDLTPYLDNTNLARLVSGTVDTNGLATFTRDDNSTFTVDLSNLKDTVPQYQAGSNITIDTTDPSQPVINSSGSSIDFADENGEIKYSSLIDKRTGYYDTTNDVYYPNIHRNSGTNGFPSFSIDPIDSFNYFASSGSGSNRLEYISIPDNRRLHYSMDVYFLEVNQPNYVKANLQFETNGSGGFNNKHVTLLTSDNTSEWAFYFENYNGKSSIGIKNLSEPNNYRQWVVSVDNITVHDRIAANFDPTVLNSGWEFGTALTSSFSTSPSNILQGEDILPHAKPNGVQSVVAGTNVTIDNTDPLNPIINAAGGGGSTNLTYTPSATQGTVESESGTNAVIPAADAINAGLMKANFYEEGTFTPTLIDTGGGATYSITVKEARYIRTGNKVFFTIQLSDINTSGTPSTSRMEIQTTGLPFILNADDAFNVGTFYGNSATFYSVHAYRSTSNNIAFHRQTTLDGSNLQIFSSNTITGGIINISGTYITNVYTP</sequence>
<gene>
    <name evidence="1" type="ORF">LCI24_01250</name>
</gene>
<evidence type="ECO:0000313" key="1">
    <source>
        <dbReference type="EMBL" id="MDE1205411.1"/>
    </source>
</evidence>
<dbReference type="EMBL" id="JAIWJY010000001">
    <property type="protein sequence ID" value="MDE1205411.1"/>
    <property type="molecule type" value="Genomic_DNA"/>
</dbReference>
<comment type="caution">
    <text evidence="1">The sequence shown here is derived from an EMBL/GenBank/DDBJ whole genome shotgun (WGS) entry which is preliminary data.</text>
</comment>
<reference evidence="1" key="1">
    <citation type="submission" date="2021-09" db="EMBL/GenBank/DDBJ databases">
        <authorList>
            <person name="Smyrli M."/>
        </authorList>
    </citation>
    <scope>NUCLEOTIDE SEQUENCE</scope>
    <source>
        <strain evidence="1">LAR25</strain>
    </source>
</reference>
<dbReference type="RefSeq" id="WP_274638786.1">
    <property type="nucleotide sequence ID" value="NZ_JAIWJY010000001.1"/>
</dbReference>
<proteinExistence type="predicted"/>
<dbReference type="Proteomes" id="UP001149303">
    <property type="component" value="Unassembled WGS sequence"/>
</dbReference>
<protein>
    <submittedName>
        <fullName evidence="1">Uncharacterized protein</fullName>
    </submittedName>
</protein>
<evidence type="ECO:0000313" key="2">
    <source>
        <dbReference type="Proteomes" id="UP001149303"/>
    </source>
</evidence>
<accession>A0A9X4ER91</accession>
<organism evidence="1 2">
    <name type="scientific">Tenacibaculum larymnensis</name>
    <dbReference type="NCBI Taxonomy" id="2878201"/>
    <lineage>
        <taxon>Bacteria</taxon>
        <taxon>Pseudomonadati</taxon>
        <taxon>Bacteroidota</taxon>
        <taxon>Flavobacteriia</taxon>
        <taxon>Flavobacteriales</taxon>
        <taxon>Flavobacteriaceae</taxon>
        <taxon>Tenacibaculum</taxon>
    </lineage>
</organism>
<dbReference type="AlphaFoldDB" id="A0A9X4ER91"/>
<name>A0A9X4ER91_9FLAO</name>